<dbReference type="Proteomes" id="UP000289555">
    <property type="component" value="Chromosome"/>
</dbReference>
<dbReference type="EMBL" id="AP019416">
    <property type="protein sequence ID" value="BBI54213.1"/>
    <property type="molecule type" value="Genomic_DNA"/>
</dbReference>
<sequence>MVVLFIAGPEQRTMPIQMWSGIREQISPTILAVATMLVLLSMLLLTTLELLRRRSERLRGLSPD</sequence>
<keyword evidence="7" id="KW-1185">Reference proteome</keyword>
<name>A0ABM7GU43_9GAMM</name>
<evidence type="ECO:0000256" key="5">
    <source>
        <dbReference type="SAM" id="Phobius"/>
    </source>
</evidence>
<proteinExistence type="predicted"/>
<keyword evidence="2 5" id="KW-0812">Transmembrane</keyword>
<protein>
    <submittedName>
        <fullName evidence="6">Uncharacterized protein</fullName>
    </submittedName>
</protein>
<dbReference type="InterPro" id="IPR035906">
    <property type="entry name" value="MetI-like_sf"/>
</dbReference>
<dbReference type="SUPFAM" id="SSF161098">
    <property type="entry name" value="MetI-like"/>
    <property type="match status" value="1"/>
</dbReference>
<evidence type="ECO:0000256" key="1">
    <source>
        <dbReference type="ARBA" id="ARBA00004141"/>
    </source>
</evidence>
<gene>
    <name evidence="6" type="ORF">HORIV_66340</name>
</gene>
<organism evidence="6 7">
    <name type="scientific">Vreelandella olivaria</name>
    <dbReference type="NCBI Taxonomy" id="390919"/>
    <lineage>
        <taxon>Bacteria</taxon>
        <taxon>Pseudomonadati</taxon>
        <taxon>Pseudomonadota</taxon>
        <taxon>Gammaproteobacteria</taxon>
        <taxon>Oceanospirillales</taxon>
        <taxon>Halomonadaceae</taxon>
        <taxon>Vreelandella</taxon>
    </lineage>
</organism>
<keyword evidence="4 5" id="KW-0472">Membrane</keyword>
<evidence type="ECO:0000313" key="6">
    <source>
        <dbReference type="EMBL" id="BBI54213.1"/>
    </source>
</evidence>
<evidence type="ECO:0000313" key="7">
    <source>
        <dbReference type="Proteomes" id="UP000289555"/>
    </source>
</evidence>
<comment type="subcellular location">
    <subcellularLocation>
        <location evidence="1">Membrane</location>
        <topology evidence="1">Multi-pass membrane protein</topology>
    </subcellularLocation>
</comment>
<evidence type="ECO:0000256" key="2">
    <source>
        <dbReference type="ARBA" id="ARBA00022692"/>
    </source>
</evidence>
<evidence type="ECO:0000256" key="3">
    <source>
        <dbReference type="ARBA" id="ARBA00022989"/>
    </source>
</evidence>
<reference evidence="7" key="1">
    <citation type="journal article" date="2019" name="Microbiol. Resour. Announc.">
        <title>Complete Genome Sequence of Halomonas olivaria, a Moderately Halophilic Bacterium Isolated from Olive Processing Effluents, Obtained by Nanopore Sequencing.</title>
        <authorList>
            <person name="Nagata S."/>
            <person name="Ii K.M."/>
            <person name="Tsukimi T."/>
            <person name="Miura M.C."/>
            <person name="Galipon J."/>
            <person name="Arakawa K."/>
        </authorList>
    </citation>
    <scope>NUCLEOTIDE SEQUENCE [LARGE SCALE GENOMIC DNA]</scope>
    <source>
        <strain evidence="7">TYRC17</strain>
    </source>
</reference>
<feature type="transmembrane region" description="Helical" evidence="5">
    <location>
        <begin position="29"/>
        <end position="51"/>
    </location>
</feature>
<accession>A0ABM7GU43</accession>
<evidence type="ECO:0000256" key="4">
    <source>
        <dbReference type="ARBA" id="ARBA00023136"/>
    </source>
</evidence>
<keyword evidence="3 5" id="KW-1133">Transmembrane helix</keyword>